<keyword evidence="1" id="KW-1133">Transmembrane helix</keyword>
<name>A0A2T8I2S9_9POAL</name>
<protein>
    <submittedName>
        <fullName evidence="2">Uncharacterized protein</fullName>
    </submittedName>
</protein>
<gene>
    <name evidence="2" type="ORF">PAHAL_9G280600</name>
</gene>
<organism evidence="2">
    <name type="scientific">Panicum hallii</name>
    <dbReference type="NCBI Taxonomy" id="206008"/>
    <lineage>
        <taxon>Eukaryota</taxon>
        <taxon>Viridiplantae</taxon>
        <taxon>Streptophyta</taxon>
        <taxon>Embryophyta</taxon>
        <taxon>Tracheophyta</taxon>
        <taxon>Spermatophyta</taxon>
        <taxon>Magnoliopsida</taxon>
        <taxon>Liliopsida</taxon>
        <taxon>Poales</taxon>
        <taxon>Poaceae</taxon>
        <taxon>PACMAD clade</taxon>
        <taxon>Panicoideae</taxon>
        <taxon>Panicodae</taxon>
        <taxon>Paniceae</taxon>
        <taxon>Panicinae</taxon>
        <taxon>Panicum</taxon>
        <taxon>Panicum sect. Panicum</taxon>
    </lineage>
</organism>
<accession>A0A2T8I2S9</accession>
<dbReference type="Proteomes" id="UP000243499">
    <property type="component" value="Chromosome 9"/>
</dbReference>
<reference evidence="2" key="1">
    <citation type="submission" date="2018-04" db="EMBL/GenBank/DDBJ databases">
        <title>WGS assembly of Panicum hallii.</title>
        <authorList>
            <person name="Lovell J."/>
            <person name="Jenkins J."/>
            <person name="Lowry D."/>
            <person name="Mamidi S."/>
            <person name="Sreedasyam A."/>
            <person name="Weng X."/>
            <person name="Barry K."/>
            <person name="Bonette J."/>
            <person name="Campitelli B."/>
            <person name="Daum C."/>
            <person name="Gordon S."/>
            <person name="Gould B."/>
            <person name="Lipzen A."/>
            <person name="Macqueen A."/>
            <person name="Palacio-Mejia J."/>
            <person name="Plott C."/>
            <person name="Shakirov E."/>
            <person name="Shu S."/>
            <person name="Yoshinaga Y."/>
            <person name="Zane M."/>
            <person name="Rokhsar D."/>
            <person name="Grimwood J."/>
            <person name="Schmutz J."/>
            <person name="Juenger T."/>
        </authorList>
    </citation>
    <scope>NUCLEOTIDE SEQUENCE [LARGE SCALE GENOMIC DNA]</scope>
    <source>
        <strain evidence="2">FIL2</strain>
    </source>
</reference>
<feature type="transmembrane region" description="Helical" evidence="1">
    <location>
        <begin position="7"/>
        <end position="29"/>
    </location>
</feature>
<sequence length="94" mass="9971">MIHTPTDVVLLTLVVLRRLVVVSGLLLLWSLPLSTVVELAWSVLGISLGATIGVVTSLATSEARVTTSGNRGIVPHRCSSRGVLAILWEAGMLR</sequence>
<keyword evidence="1" id="KW-0812">Transmembrane</keyword>
<dbReference type="Gramene" id="PVH31980">
    <property type="protein sequence ID" value="PVH31980"/>
    <property type="gene ID" value="PAHAL_9G280600"/>
</dbReference>
<keyword evidence="1" id="KW-0472">Membrane</keyword>
<feature type="transmembrane region" description="Helical" evidence="1">
    <location>
        <begin position="41"/>
        <end position="61"/>
    </location>
</feature>
<dbReference type="EMBL" id="CM008054">
    <property type="protein sequence ID" value="PVH31980.1"/>
    <property type="molecule type" value="Genomic_DNA"/>
</dbReference>
<proteinExistence type="predicted"/>
<evidence type="ECO:0000256" key="1">
    <source>
        <dbReference type="SAM" id="Phobius"/>
    </source>
</evidence>
<evidence type="ECO:0000313" key="2">
    <source>
        <dbReference type="EMBL" id="PVH31980.1"/>
    </source>
</evidence>
<dbReference type="AlphaFoldDB" id="A0A2T8I2S9"/>